<evidence type="ECO:0000313" key="2">
    <source>
        <dbReference type="Proteomes" id="UP000265703"/>
    </source>
</evidence>
<dbReference type="AlphaFoldDB" id="A0A397TAJ7"/>
<keyword evidence="2" id="KW-1185">Reference proteome</keyword>
<dbReference type="Proteomes" id="UP000265703">
    <property type="component" value="Unassembled WGS sequence"/>
</dbReference>
<accession>A0A397TAJ7</accession>
<protein>
    <submittedName>
        <fullName evidence="1">Uncharacterized protein</fullName>
    </submittedName>
</protein>
<proteinExistence type="predicted"/>
<reference evidence="1 2" key="1">
    <citation type="submission" date="2018-06" db="EMBL/GenBank/DDBJ databases">
        <title>Comparative genomics reveals the genomic features of Rhizophagus irregularis, R. cerebriforme, R. diaphanum and Gigaspora rosea, and their symbiotic lifestyle signature.</title>
        <authorList>
            <person name="Morin E."/>
            <person name="San Clemente H."/>
            <person name="Chen E.C.H."/>
            <person name="De La Providencia I."/>
            <person name="Hainaut M."/>
            <person name="Kuo A."/>
            <person name="Kohler A."/>
            <person name="Murat C."/>
            <person name="Tang N."/>
            <person name="Roy S."/>
            <person name="Loubradou J."/>
            <person name="Henrissat B."/>
            <person name="Grigoriev I.V."/>
            <person name="Corradi N."/>
            <person name="Roux C."/>
            <person name="Martin F.M."/>
        </authorList>
    </citation>
    <scope>NUCLEOTIDE SEQUENCE [LARGE SCALE GENOMIC DNA]</scope>
    <source>
        <strain evidence="1 2">DAOM 227022</strain>
    </source>
</reference>
<dbReference type="OrthoDB" id="2356272at2759"/>
<name>A0A397TAJ7_9GLOM</name>
<organism evidence="1 2">
    <name type="scientific">Glomus cerebriforme</name>
    <dbReference type="NCBI Taxonomy" id="658196"/>
    <lineage>
        <taxon>Eukaryota</taxon>
        <taxon>Fungi</taxon>
        <taxon>Fungi incertae sedis</taxon>
        <taxon>Mucoromycota</taxon>
        <taxon>Glomeromycotina</taxon>
        <taxon>Glomeromycetes</taxon>
        <taxon>Glomerales</taxon>
        <taxon>Glomeraceae</taxon>
        <taxon>Glomus</taxon>
    </lineage>
</organism>
<evidence type="ECO:0000313" key="1">
    <source>
        <dbReference type="EMBL" id="RIA94892.1"/>
    </source>
</evidence>
<sequence>MQIGDKYGTQRVQKCQQGLIVAKQLKEGFRLANDNNKKIKDEAIARAVDEQYLVNRQEIDEIYLKVSDR</sequence>
<comment type="caution">
    <text evidence="1">The sequence shown here is derived from an EMBL/GenBank/DDBJ whole genome shotgun (WGS) entry which is preliminary data.</text>
</comment>
<gene>
    <name evidence="1" type="ORF">C1645_817371</name>
</gene>
<dbReference type="EMBL" id="QKYT01000071">
    <property type="protein sequence ID" value="RIA94892.1"/>
    <property type="molecule type" value="Genomic_DNA"/>
</dbReference>